<dbReference type="SUPFAM" id="SSF55031">
    <property type="entry name" value="Bacterial exopeptidase dimerisation domain"/>
    <property type="match status" value="1"/>
</dbReference>
<dbReference type="InterPro" id="IPR036264">
    <property type="entry name" value="Bact_exopeptidase_dim_dom"/>
</dbReference>
<dbReference type="PANTHER" id="PTHR43808:SF31">
    <property type="entry name" value="N-ACETYL-L-CITRULLINE DEACETYLASE"/>
    <property type="match status" value="1"/>
</dbReference>
<protein>
    <submittedName>
        <fullName evidence="7">Succinyl-diaminopimelate desuccinylase</fullName>
        <ecNumber evidence="7">3.5.1.18</ecNumber>
    </submittedName>
</protein>
<accession>A0A975HHF1</accession>
<dbReference type="GO" id="GO:0006526">
    <property type="term" value="P:L-arginine biosynthetic process"/>
    <property type="evidence" value="ECO:0007669"/>
    <property type="project" value="TreeGrafter"/>
</dbReference>
<evidence type="ECO:0000313" key="8">
    <source>
        <dbReference type="Proteomes" id="UP000682739"/>
    </source>
</evidence>
<dbReference type="InterPro" id="IPR011650">
    <property type="entry name" value="Peptidase_M20_dimer"/>
</dbReference>
<evidence type="ECO:0000313" key="7">
    <source>
        <dbReference type="EMBL" id="QTH63045.1"/>
    </source>
</evidence>
<evidence type="ECO:0000259" key="6">
    <source>
        <dbReference type="Pfam" id="PF07687"/>
    </source>
</evidence>
<dbReference type="KEGG" id="psym:J1N51_09835"/>
<sequence length="414" mass="45937">MQTSTQFVTEQHVELEQTLAHLVQLVHRPSITPNDAGCQQYLMRLFHKWGMEVDCFEIEGVSNLIAKIGNGGTRIAFAGHTDVVPAPYPENWDSDPFSLTIDGEKVVGRGVADMKGGISAMLTAFELALPHLDLDAYSFYFLITSDEEGEAEFGTQEIMEKLELNDEVPHFCIIGEPTSQTQVGDVIKIGRRGSISGEITIHGVQGHVAYPQEANNAAHRAMMLGRWLSDLSWDEGTKDFPGSHLQVTGINTGGWTDNIIPGQCSLKFNIRYSHKQTQDLITKRISDGLMQLKQLTKDIEIEWSRPCLPYFTASDAAPEVAGAIPTNERLEPVKDLDLIAETERSIFNEMKLFPRLSVSGGTSDGRFIAAKGTQVVEIGLPNHSIHKTNEHVSKQDLFDLTKVYKNLLMQLMAK</sequence>
<dbReference type="Gene3D" id="3.40.630.10">
    <property type="entry name" value="Zn peptidases"/>
    <property type="match status" value="2"/>
</dbReference>
<dbReference type="EMBL" id="CP072110">
    <property type="protein sequence ID" value="QTH63045.1"/>
    <property type="molecule type" value="Genomic_DNA"/>
</dbReference>
<dbReference type="InterPro" id="IPR002933">
    <property type="entry name" value="Peptidase_M20"/>
</dbReference>
<dbReference type="InterPro" id="IPR001261">
    <property type="entry name" value="ArgE/DapE_CS"/>
</dbReference>
<dbReference type="Pfam" id="PF07687">
    <property type="entry name" value="M20_dimer"/>
    <property type="match status" value="1"/>
</dbReference>
<dbReference type="Pfam" id="PF01546">
    <property type="entry name" value="Peptidase_M20"/>
    <property type="match status" value="1"/>
</dbReference>
<dbReference type="NCBIfam" id="NF009557">
    <property type="entry name" value="PRK13009.1"/>
    <property type="match status" value="1"/>
</dbReference>
<proteinExistence type="predicted"/>
<keyword evidence="4" id="KW-0862">Zinc</keyword>
<reference evidence="7" key="1">
    <citation type="submission" date="2021-03" db="EMBL/GenBank/DDBJ databases">
        <title>Description of Psychrosphaera ytuae sp. nov. isolated from deep sea sediment of South China Sea.</title>
        <authorList>
            <person name="Zhang J."/>
            <person name="Xu X.-D."/>
        </authorList>
    </citation>
    <scope>NUCLEOTIDE SEQUENCE</scope>
    <source>
        <strain evidence="7">MTZ26</strain>
    </source>
</reference>
<dbReference type="GO" id="GO:0009014">
    <property type="term" value="F:succinyl-diaminopimelate desuccinylase activity"/>
    <property type="evidence" value="ECO:0007669"/>
    <property type="project" value="UniProtKB-EC"/>
</dbReference>
<organism evidence="7 8">
    <name type="scientific">Psychrosphaera ytuae</name>
    <dbReference type="NCBI Taxonomy" id="2820710"/>
    <lineage>
        <taxon>Bacteria</taxon>
        <taxon>Pseudomonadati</taxon>
        <taxon>Pseudomonadota</taxon>
        <taxon>Gammaproteobacteria</taxon>
        <taxon>Alteromonadales</taxon>
        <taxon>Pseudoalteromonadaceae</taxon>
        <taxon>Psychrosphaera</taxon>
    </lineage>
</organism>
<evidence type="ECO:0000256" key="1">
    <source>
        <dbReference type="ARBA" id="ARBA00001947"/>
    </source>
</evidence>
<keyword evidence="3 7" id="KW-0378">Hydrolase</keyword>
<dbReference type="GO" id="GO:0008777">
    <property type="term" value="F:acetylornithine deacetylase activity"/>
    <property type="evidence" value="ECO:0007669"/>
    <property type="project" value="TreeGrafter"/>
</dbReference>
<evidence type="ECO:0000256" key="5">
    <source>
        <dbReference type="ARBA" id="ARBA00023285"/>
    </source>
</evidence>
<keyword evidence="5" id="KW-0170">Cobalt</keyword>
<dbReference type="AlphaFoldDB" id="A0A975HHF1"/>
<feature type="domain" description="Peptidase M20 dimerisation" evidence="6">
    <location>
        <begin position="189"/>
        <end position="287"/>
    </location>
</feature>
<keyword evidence="2" id="KW-0479">Metal-binding</keyword>
<name>A0A975HHF1_9GAMM</name>
<dbReference type="EC" id="3.5.1.18" evidence="7"/>
<evidence type="ECO:0000256" key="2">
    <source>
        <dbReference type="ARBA" id="ARBA00022723"/>
    </source>
</evidence>
<evidence type="ECO:0000256" key="4">
    <source>
        <dbReference type="ARBA" id="ARBA00022833"/>
    </source>
</evidence>
<dbReference type="GO" id="GO:0046872">
    <property type="term" value="F:metal ion binding"/>
    <property type="evidence" value="ECO:0007669"/>
    <property type="project" value="UniProtKB-KW"/>
</dbReference>
<dbReference type="PROSITE" id="PS00758">
    <property type="entry name" value="ARGE_DAPE_CPG2_1"/>
    <property type="match status" value="1"/>
</dbReference>
<keyword evidence="8" id="KW-1185">Reference proteome</keyword>
<dbReference type="InterPro" id="IPR050072">
    <property type="entry name" value="Peptidase_M20A"/>
</dbReference>
<dbReference type="Gene3D" id="3.30.70.360">
    <property type="match status" value="1"/>
</dbReference>
<dbReference type="PANTHER" id="PTHR43808">
    <property type="entry name" value="ACETYLORNITHINE DEACETYLASE"/>
    <property type="match status" value="1"/>
</dbReference>
<dbReference type="RefSeq" id="WP_208830864.1">
    <property type="nucleotide sequence ID" value="NZ_CP072110.1"/>
</dbReference>
<gene>
    <name evidence="7" type="primary">dapE</name>
    <name evidence="7" type="ORF">J1N51_09835</name>
</gene>
<evidence type="ECO:0000256" key="3">
    <source>
        <dbReference type="ARBA" id="ARBA00022801"/>
    </source>
</evidence>
<comment type="cofactor">
    <cofactor evidence="1">
        <name>Zn(2+)</name>
        <dbReference type="ChEBI" id="CHEBI:29105"/>
    </cofactor>
</comment>
<dbReference type="Proteomes" id="UP000682739">
    <property type="component" value="Chromosome"/>
</dbReference>
<dbReference type="SUPFAM" id="SSF53187">
    <property type="entry name" value="Zn-dependent exopeptidases"/>
    <property type="match status" value="1"/>
</dbReference>